<comment type="similarity">
    <text evidence="3 15">Belongs to the uroporphyrinogen decarboxylase family.</text>
</comment>
<evidence type="ECO:0000256" key="8">
    <source>
        <dbReference type="ARBA" id="ARBA00023133"/>
    </source>
</evidence>
<name>A0A1B7TFH4_9ASCO</name>
<organism evidence="17 18">
    <name type="scientific">Hanseniaspora valbyensis NRRL Y-1626</name>
    <dbReference type="NCBI Taxonomy" id="766949"/>
    <lineage>
        <taxon>Eukaryota</taxon>
        <taxon>Fungi</taxon>
        <taxon>Dikarya</taxon>
        <taxon>Ascomycota</taxon>
        <taxon>Saccharomycotina</taxon>
        <taxon>Saccharomycetes</taxon>
        <taxon>Saccharomycodales</taxon>
        <taxon>Saccharomycodaceae</taxon>
        <taxon>Hanseniaspora</taxon>
    </lineage>
</organism>
<dbReference type="CDD" id="cd00717">
    <property type="entry name" value="URO-D"/>
    <property type="match status" value="1"/>
</dbReference>
<evidence type="ECO:0000256" key="13">
    <source>
        <dbReference type="ARBA" id="ARBA00058098"/>
    </source>
</evidence>
<evidence type="ECO:0000256" key="5">
    <source>
        <dbReference type="ARBA" id="ARBA00014308"/>
    </source>
</evidence>
<comment type="catalytic activity">
    <reaction evidence="11 14">
        <text>uroporphyrinogen III + 4 H(+) = coproporphyrinogen III + 4 CO2</text>
        <dbReference type="Rhea" id="RHEA:19865"/>
        <dbReference type="ChEBI" id="CHEBI:15378"/>
        <dbReference type="ChEBI" id="CHEBI:16526"/>
        <dbReference type="ChEBI" id="CHEBI:57308"/>
        <dbReference type="ChEBI" id="CHEBI:57309"/>
        <dbReference type="EC" id="4.1.1.37"/>
    </reaction>
</comment>
<sequence>MASFDSLPDPTERFPKLKNDLIIRTALKQKVERPPCWIMRQAGRYLPEYHEVKDGRDFFETCRDAETASEITIQPIRRYKGLIDAAIIFSDILVIPQAMGMRVEMMEGKGPHFPEPIREDEDAYKVLNYHTDVLHELDWAFKAITMTREKLDGEVPLFGFIGGPYTLLTYMIEGGGSKIFRFVKEWINKRPDLTHKLLDKITDVSIEFLAQQVVAGCQILQVFESWGGELGSEDFDEFSLPYLRRISEKLPLRLKELGIKNKIPLTVFSKGSWYALDKLCDSGYDTVGLDWSWDPKEAVKINNGRVNLQGNLDPGVIYGSKEVITKKVERMIKGFGGGKQNYIVNFGHGTHPFMDPDQIKWFLEECHRIGYA</sequence>
<evidence type="ECO:0000256" key="7">
    <source>
        <dbReference type="ARBA" id="ARBA00022793"/>
    </source>
</evidence>
<evidence type="ECO:0000256" key="1">
    <source>
        <dbReference type="ARBA" id="ARBA00004496"/>
    </source>
</evidence>
<dbReference type="UniPathway" id="UPA00251">
    <property type="reaction ID" value="UER00321"/>
</dbReference>
<evidence type="ECO:0000256" key="12">
    <source>
        <dbReference type="ARBA" id="ARBA00052550"/>
    </source>
</evidence>
<dbReference type="PANTHER" id="PTHR21091">
    <property type="entry name" value="METHYLTETRAHYDROFOLATE:HOMOCYSTEINE METHYLTRANSFERASE RELATED"/>
    <property type="match status" value="1"/>
</dbReference>
<accession>A0A1B7TFH4</accession>
<evidence type="ECO:0000256" key="4">
    <source>
        <dbReference type="ARBA" id="ARBA00012288"/>
    </source>
</evidence>
<dbReference type="GO" id="GO:0005829">
    <property type="term" value="C:cytosol"/>
    <property type="evidence" value="ECO:0007669"/>
    <property type="project" value="TreeGrafter"/>
</dbReference>
<keyword evidence="7 14" id="KW-0210">Decarboxylase</keyword>
<evidence type="ECO:0000313" key="17">
    <source>
        <dbReference type="EMBL" id="OBA27502.1"/>
    </source>
</evidence>
<dbReference type="SUPFAM" id="SSF51726">
    <property type="entry name" value="UROD/MetE-like"/>
    <property type="match status" value="1"/>
</dbReference>
<evidence type="ECO:0000256" key="15">
    <source>
        <dbReference type="RuleBase" id="RU004169"/>
    </source>
</evidence>
<dbReference type="Pfam" id="PF01208">
    <property type="entry name" value="URO-D"/>
    <property type="match status" value="1"/>
</dbReference>
<evidence type="ECO:0000256" key="2">
    <source>
        <dbReference type="ARBA" id="ARBA00004804"/>
    </source>
</evidence>
<keyword evidence="9 14" id="KW-0456">Lyase</keyword>
<dbReference type="GO" id="GO:0006782">
    <property type="term" value="P:protoporphyrinogen IX biosynthetic process"/>
    <property type="evidence" value="ECO:0007669"/>
    <property type="project" value="UniProtKB-UniPathway"/>
</dbReference>
<gene>
    <name evidence="17" type="ORF">HANVADRAFT_52250</name>
</gene>
<evidence type="ECO:0000313" key="18">
    <source>
        <dbReference type="Proteomes" id="UP000092321"/>
    </source>
</evidence>
<feature type="domain" description="Uroporphyrinogen decarboxylase (URO-D)" evidence="16">
    <location>
        <begin position="35"/>
        <end position="44"/>
    </location>
</feature>
<dbReference type="PANTHER" id="PTHR21091:SF169">
    <property type="entry name" value="UROPORPHYRINOGEN DECARBOXYLASE"/>
    <property type="match status" value="1"/>
</dbReference>
<dbReference type="EMBL" id="LXPE01000008">
    <property type="protein sequence ID" value="OBA27502.1"/>
    <property type="molecule type" value="Genomic_DNA"/>
</dbReference>
<dbReference type="HAMAP" id="MF_00218">
    <property type="entry name" value="URO_D"/>
    <property type="match status" value="1"/>
</dbReference>
<dbReference type="FunFam" id="3.20.20.210:FF:000004">
    <property type="entry name" value="Uroporphyrinogen decarboxylase"/>
    <property type="match status" value="1"/>
</dbReference>
<reference evidence="18" key="1">
    <citation type="journal article" date="2016" name="Proc. Natl. Acad. Sci. U.S.A.">
        <title>Comparative genomics of biotechnologically important yeasts.</title>
        <authorList>
            <person name="Riley R."/>
            <person name="Haridas S."/>
            <person name="Wolfe K.H."/>
            <person name="Lopes M.R."/>
            <person name="Hittinger C.T."/>
            <person name="Goeker M."/>
            <person name="Salamov A.A."/>
            <person name="Wisecaver J.H."/>
            <person name="Long T.M."/>
            <person name="Calvey C.H."/>
            <person name="Aerts A.L."/>
            <person name="Barry K.W."/>
            <person name="Choi C."/>
            <person name="Clum A."/>
            <person name="Coughlan A.Y."/>
            <person name="Deshpande S."/>
            <person name="Douglass A.P."/>
            <person name="Hanson S.J."/>
            <person name="Klenk H.-P."/>
            <person name="LaButti K.M."/>
            <person name="Lapidus A."/>
            <person name="Lindquist E.A."/>
            <person name="Lipzen A.M."/>
            <person name="Meier-Kolthoff J.P."/>
            <person name="Ohm R.A."/>
            <person name="Otillar R.P."/>
            <person name="Pangilinan J.L."/>
            <person name="Peng Y."/>
            <person name="Rokas A."/>
            <person name="Rosa C.A."/>
            <person name="Scheuner C."/>
            <person name="Sibirny A.A."/>
            <person name="Slot J.C."/>
            <person name="Stielow J.B."/>
            <person name="Sun H."/>
            <person name="Kurtzman C.P."/>
            <person name="Blackwell M."/>
            <person name="Grigoriev I.V."/>
            <person name="Jeffries T.W."/>
        </authorList>
    </citation>
    <scope>NUCLEOTIDE SEQUENCE [LARGE SCALE GENOMIC DNA]</scope>
    <source>
        <strain evidence="18">NRRL Y-1626</strain>
    </source>
</reference>
<keyword evidence="6" id="KW-0963">Cytoplasm</keyword>
<keyword evidence="10 14" id="KW-0627">Porphyrin biosynthesis</keyword>
<keyword evidence="8" id="KW-0350">Heme biosynthesis</keyword>
<dbReference type="Proteomes" id="UP000092321">
    <property type="component" value="Unassembled WGS sequence"/>
</dbReference>
<comment type="caution">
    <text evidence="17">The sequence shown here is derived from an EMBL/GenBank/DDBJ whole genome shotgun (WGS) entry which is preliminary data.</text>
</comment>
<evidence type="ECO:0000256" key="14">
    <source>
        <dbReference type="RuleBase" id="RU000554"/>
    </source>
</evidence>
<dbReference type="InterPro" id="IPR000257">
    <property type="entry name" value="Uroporphyrinogen_deCOase"/>
</dbReference>
<evidence type="ECO:0000256" key="6">
    <source>
        <dbReference type="ARBA" id="ARBA00022490"/>
    </source>
</evidence>
<evidence type="ECO:0000256" key="9">
    <source>
        <dbReference type="ARBA" id="ARBA00023239"/>
    </source>
</evidence>
<dbReference type="PROSITE" id="PS00906">
    <property type="entry name" value="UROD_1"/>
    <property type="match status" value="1"/>
</dbReference>
<dbReference type="AlphaFoldDB" id="A0A1B7TFH4"/>
<dbReference type="InterPro" id="IPR006361">
    <property type="entry name" value="Uroporphyrinogen_deCO2ase_HemE"/>
</dbReference>
<dbReference type="NCBIfam" id="TIGR01464">
    <property type="entry name" value="hemE"/>
    <property type="match status" value="1"/>
</dbReference>
<comment type="function">
    <text evidence="13">Catalyzes the sequential decarboxylation of four acetate groups of uroporphyrinogen-III (octacarboxyporphyrin) to yield coproporphyrinogen-III (tetracarboxyporphyrin) with the formation of intermediate hepta-, hexa- and penta-carboxylate porphyrinogens in the heme biosynthesis pathway. Acts on a number of porphyrinogens, but only coproporphyrinogen III can ultimately be converted to heme.</text>
</comment>
<evidence type="ECO:0000259" key="16">
    <source>
        <dbReference type="PROSITE" id="PS00906"/>
    </source>
</evidence>
<proteinExistence type="inferred from homology"/>
<comment type="catalytic activity">
    <reaction evidence="12">
        <text>uroporphyrinogen I + 4 H(+) = coproporphyrinogen I + 4 CO2</text>
        <dbReference type="Rhea" id="RHEA:31239"/>
        <dbReference type="ChEBI" id="CHEBI:15378"/>
        <dbReference type="ChEBI" id="CHEBI:16526"/>
        <dbReference type="ChEBI" id="CHEBI:62626"/>
        <dbReference type="ChEBI" id="CHEBI:62631"/>
    </reaction>
</comment>
<protein>
    <recommendedName>
        <fullName evidence="5 14">Uroporphyrinogen decarboxylase</fullName>
        <ecNumber evidence="4 14">4.1.1.37</ecNumber>
    </recommendedName>
</protein>
<evidence type="ECO:0000256" key="11">
    <source>
        <dbReference type="ARBA" id="ARBA00048033"/>
    </source>
</evidence>
<dbReference type="OrthoDB" id="339900at2759"/>
<comment type="pathway">
    <text evidence="2 14">Porphyrin-containing compound metabolism; protoporphyrin-IX biosynthesis; coproporphyrinogen-III from 5-aminolevulinate: step 4/4.</text>
</comment>
<dbReference type="InterPro" id="IPR038071">
    <property type="entry name" value="UROD/MetE-like_sf"/>
</dbReference>
<keyword evidence="18" id="KW-1185">Reference proteome</keyword>
<evidence type="ECO:0000256" key="10">
    <source>
        <dbReference type="ARBA" id="ARBA00023244"/>
    </source>
</evidence>
<dbReference type="Gene3D" id="3.20.20.210">
    <property type="match status" value="1"/>
</dbReference>
<dbReference type="GO" id="GO:0004853">
    <property type="term" value="F:uroporphyrinogen decarboxylase activity"/>
    <property type="evidence" value="ECO:0007669"/>
    <property type="project" value="UniProtKB-EC"/>
</dbReference>
<comment type="subcellular location">
    <subcellularLocation>
        <location evidence="1">Cytoplasm</location>
    </subcellularLocation>
</comment>
<evidence type="ECO:0000256" key="3">
    <source>
        <dbReference type="ARBA" id="ARBA00009935"/>
    </source>
</evidence>
<dbReference type="EC" id="4.1.1.37" evidence="4 14"/>